<dbReference type="InterPro" id="IPR023393">
    <property type="entry name" value="START-like_dom_sf"/>
</dbReference>
<gene>
    <name evidence="1" type="ORF">AUR04nite_22140</name>
</gene>
<dbReference type="OrthoDB" id="9801773at2"/>
<reference evidence="1 2" key="1">
    <citation type="submission" date="2019-06" db="EMBL/GenBank/DDBJ databases">
        <title>Whole genome shotgun sequence of Glutamicibacter uratoxydans NBRC 15515.</title>
        <authorList>
            <person name="Hosoyama A."/>
            <person name="Uohara A."/>
            <person name="Ohji S."/>
            <person name="Ichikawa N."/>
        </authorList>
    </citation>
    <scope>NUCLEOTIDE SEQUENCE [LARGE SCALE GENOMIC DNA]</scope>
    <source>
        <strain evidence="1 2">NBRC 15515</strain>
    </source>
</reference>
<comment type="caution">
    <text evidence="1">The sequence shown here is derived from an EMBL/GenBank/DDBJ whole genome shotgun (WGS) entry which is preliminary data.</text>
</comment>
<evidence type="ECO:0000313" key="1">
    <source>
        <dbReference type="EMBL" id="GED06682.1"/>
    </source>
</evidence>
<dbReference type="AlphaFoldDB" id="A0A4Y4DN00"/>
<keyword evidence="2" id="KW-1185">Reference proteome</keyword>
<proteinExistence type="predicted"/>
<protein>
    <recommendedName>
        <fullName evidence="3">Cyclase</fullName>
    </recommendedName>
</protein>
<organism evidence="1 2">
    <name type="scientific">Glutamicibacter uratoxydans</name>
    <name type="common">Arthrobacter uratoxydans</name>
    <dbReference type="NCBI Taxonomy" id="43667"/>
    <lineage>
        <taxon>Bacteria</taxon>
        <taxon>Bacillati</taxon>
        <taxon>Actinomycetota</taxon>
        <taxon>Actinomycetes</taxon>
        <taxon>Micrococcales</taxon>
        <taxon>Micrococcaceae</taxon>
        <taxon>Glutamicibacter</taxon>
    </lineage>
</organism>
<sequence>MAVYFECVTRTAMSVEQLFEKSLSIDAHTASMAHSGEKAIGGVTAGGITLGEQVTWRARHFGIPFTMTSKITALDAPRSFTDQQQRGPFKFFRHEHEFIAARGETIMVDRIHFEAPLGPLGWIAERLVLGWYMPKLIRTRNEFLVS</sequence>
<dbReference type="RefSeq" id="WP_141364994.1">
    <property type="nucleotide sequence ID" value="NZ_BAAAJL010000006.1"/>
</dbReference>
<name>A0A4Y4DN00_GLUUR</name>
<evidence type="ECO:0008006" key="3">
    <source>
        <dbReference type="Google" id="ProtNLM"/>
    </source>
</evidence>
<dbReference type="EMBL" id="BJNY01000012">
    <property type="protein sequence ID" value="GED06682.1"/>
    <property type="molecule type" value="Genomic_DNA"/>
</dbReference>
<dbReference type="SUPFAM" id="SSF55961">
    <property type="entry name" value="Bet v1-like"/>
    <property type="match status" value="1"/>
</dbReference>
<evidence type="ECO:0000313" key="2">
    <source>
        <dbReference type="Proteomes" id="UP000316612"/>
    </source>
</evidence>
<dbReference type="CDD" id="cd07820">
    <property type="entry name" value="SRPBCC_3"/>
    <property type="match status" value="1"/>
</dbReference>
<dbReference type="Proteomes" id="UP000316612">
    <property type="component" value="Unassembled WGS sequence"/>
</dbReference>
<dbReference type="Gene3D" id="3.30.530.20">
    <property type="match status" value="1"/>
</dbReference>
<accession>A0A4Y4DN00</accession>